<dbReference type="InterPro" id="IPR046783">
    <property type="entry name" value="HTH_63"/>
</dbReference>
<comment type="caution">
    <text evidence="2">The sequence shown here is derived from an EMBL/GenBank/DDBJ whole genome shotgun (WGS) entry which is preliminary data.</text>
</comment>
<feature type="compositionally biased region" description="Basic and acidic residues" evidence="1">
    <location>
        <begin position="169"/>
        <end position="180"/>
    </location>
</feature>
<dbReference type="Proteomes" id="UP001597076">
    <property type="component" value="Unassembled WGS sequence"/>
</dbReference>
<name>A0ABD6BB31_9EURY</name>
<protein>
    <submittedName>
        <fullName evidence="2">HTH domain-containing protein</fullName>
    </submittedName>
</protein>
<reference evidence="2 3" key="1">
    <citation type="journal article" date="2019" name="Int. J. Syst. Evol. Microbiol.">
        <title>The Global Catalogue of Microorganisms (GCM) 10K type strain sequencing project: providing services to taxonomists for standard genome sequencing and annotation.</title>
        <authorList>
            <consortium name="The Broad Institute Genomics Platform"/>
            <consortium name="The Broad Institute Genome Sequencing Center for Infectious Disease"/>
            <person name="Wu L."/>
            <person name="Ma J."/>
        </authorList>
    </citation>
    <scope>NUCLEOTIDE SEQUENCE [LARGE SCALE GENOMIC DNA]</scope>
    <source>
        <strain evidence="2 3">CGMCC 1.12230</strain>
    </source>
</reference>
<keyword evidence="3" id="KW-1185">Reference proteome</keyword>
<accession>A0ABD6BB31</accession>
<feature type="region of interest" description="Disordered" evidence="1">
    <location>
        <begin position="150"/>
        <end position="180"/>
    </location>
</feature>
<dbReference type="Pfam" id="PF20575">
    <property type="entry name" value="HTH_63"/>
    <property type="match status" value="1"/>
</dbReference>
<dbReference type="AlphaFoldDB" id="A0ABD6BB31"/>
<dbReference type="RefSeq" id="WP_390283104.1">
    <property type="nucleotide sequence ID" value="NZ_JBHUDI010000001.1"/>
</dbReference>
<gene>
    <name evidence="2" type="ORF">ACFR99_00125</name>
</gene>
<dbReference type="EMBL" id="JBHUDI010000001">
    <property type="protein sequence ID" value="MFD1561980.1"/>
    <property type="molecule type" value="Genomic_DNA"/>
</dbReference>
<evidence type="ECO:0000313" key="2">
    <source>
        <dbReference type="EMBL" id="MFD1561980.1"/>
    </source>
</evidence>
<sequence length="180" mass="19452">MTDTQTKSTAPVRIELFIQAHASTAVVESLRELVARARRLEDAIGAAVHVETWTAVRPALEELSDSGPSVSGTVEAFRSWADRHGYDLEPAFDRRETPSIVGLRATEVRVPTACVAVYADGDIQCVAPCADGDRIYTVMDCLTGLEDGITEPFGARDDAPRGSSDSDGPAERYARPEETE</sequence>
<evidence type="ECO:0000313" key="3">
    <source>
        <dbReference type="Proteomes" id="UP001597076"/>
    </source>
</evidence>
<organism evidence="2 3">
    <name type="scientific">Haloarchaeobius amylolyticus</name>
    <dbReference type="NCBI Taxonomy" id="1198296"/>
    <lineage>
        <taxon>Archaea</taxon>
        <taxon>Methanobacteriati</taxon>
        <taxon>Methanobacteriota</taxon>
        <taxon>Stenosarchaea group</taxon>
        <taxon>Halobacteria</taxon>
        <taxon>Halobacteriales</taxon>
        <taxon>Halorubellaceae</taxon>
        <taxon>Haloarchaeobius</taxon>
    </lineage>
</organism>
<proteinExistence type="predicted"/>
<evidence type="ECO:0000256" key="1">
    <source>
        <dbReference type="SAM" id="MobiDB-lite"/>
    </source>
</evidence>